<evidence type="ECO:0000259" key="6">
    <source>
        <dbReference type="PROSITE" id="PS50931"/>
    </source>
</evidence>
<dbReference type="GO" id="GO:0005829">
    <property type="term" value="C:cytosol"/>
    <property type="evidence" value="ECO:0007669"/>
    <property type="project" value="TreeGrafter"/>
</dbReference>
<dbReference type="InterPro" id="IPR036390">
    <property type="entry name" value="WH_DNA-bd_sf"/>
</dbReference>
<keyword evidence="8" id="KW-1185">Reference proteome</keyword>
<dbReference type="PROSITE" id="PS50931">
    <property type="entry name" value="HTH_LYSR"/>
    <property type="match status" value="1"/>
</dbReference>
<dbReference type="SUPFAM" id="SSF53850">
    <property type="entry name" value="Periplasmic binding protein-like II"/>
    <property type="match status" value="1"/>
</dbReference>
<dbReference type="EMBL" id="VKHP01000281">
    <property type="protein sequence ID" value="NEV01873.1"/>
    <property type="molecule type" value="Genomic_DNA"/>
</dbReference>
<evidence type="ECO:0000313" key="8">
    <source>
        <dbReference type="Proteomes" id="UP000468531"/>
    </source>
</evidence>
<sequence>MRGIRYTLMKNLNLDYLESFAVVIDTGSFSAAAERLQLTQPAVSLQVRQLERSLNATLIERVGRRARPTAAGVALLSHMDQINAAVTSAVDAVSQQTTGTAGRVRLGTGATACIFLLPPILRELRAAMPSLEITVTTGNTAEIARAVEDNTIDIALVTLPVSGRSFEITPVMNDEFVLIAPHDMKLPARITPEVLATRPVLLFEPGGNTRRTADEWLARGGVSLKPLMSLGSVEAIKEMVRAGLGCAILPGMAVPARTKPRDLIVRSLSPRLHRRLAVVIRRDKRLDRGLRQTLSALKGLSSESS</sequence>
<evidence type="ECO:0000256" key="5">
    <source>
        <dbReference type="ARBA" id="ARBA00023163"/>
    </source>
</evidence>
<dbReference type="SUPFAM" id="SSF46785">
    <property type="entry name" value="Winged helix' DNA-binding domain"/>
    <property type="match status" value="1"/>
</dbReference>
<dbReference type="InterPro" id="IPR050950">
    <property type="entry name" value="HTH-type_LysR_regulators"/>
</dbReference>
<dbReference type="InterPro" id="IPR005119">
    <property type="entry name" value="LysR_subst-bd"/>
</dbReference>
<dbReference type="CDD" id="cd05466">
    <property type="entry name" value="PBP2_LTTR_substrate"/>
    <property type="match status" value="1"/>
</dbReference>
<evidence type="ECO:0000256" key="3">
    <source>
        <dbReference type="ARBA" id="ARBA00023015"/>
    </source>
</evidence>
<dbReference type="PANTHER" id="PTHR30419">
    <property type="entry name" value="HTH-TYPE TRANSCRIPTIONAL REGULATOR YBHD"/>
    <property type="match status" value="1"/>
</dbReference>
<organism evidence="7 8">
    <name type="scientific">Bradyrhizobium uaiense</name>
    <dbReference type="NCBI Taxonomy" id="2594946"/>
    <lineage>
        <taxon>Bacteria</taxon>
        <taxon>Pseudomonadati</taxon>
        <taxon>Pseudomonadota</taxon>
        <taxon>Alphaproteobacteria</taxon>
        <taxon>Hyphomicrobiales</taxon>
        <taxon>Nitrobacteraceae</taxon>
        <taxon>Bradyrhizobium</taxon>
    </lineage>
</organism>
<comment type="similarity">
    <text evidence="2">Belongs to the LysR transcriptional regulatory family.</text>
</comment>
<keyword evidence="5" id="KW-0804">Transcription</keyword>
<evidence type="ECO:0000256" key="4">
    <source>
        <dbReference type="ARBA" id="ARBA00023125"/>
    </source>
</evidence>
<gene>
    <name evidence="7" type="ORF">FNJ47_40490</name>
</gene>
<dbReference type="AlphaFoldDB" id="A0A6P1BW65"/>
<dbReference type="Gene3D" id="1.10.10.10">
    <property type="entry name" value="Winged helix-like DNA-binding domain superfamily/Winged helix DNA-binding domain"/>
    <property type="match status" value="1"/>
</dbReference>
<evidence type="ECO:0000256" key="1">
    <source>
        <dbReference type="ARBA" id="ARBA00003502"/>
    </source>
</evidence>
<dbReference type="Gene3D" id="3.40.190.10">
    <property type="entry name" value="Periplasmic binding protein-like II"/>
    <property type="match status" value="2"/>
</dbReference>
<comment type="caution">
    <text evidence="7">The sequence shown here is derived from an EMBL/GenBank/DDBJ whole genome shotgun (WGS) entry which is preliminary data.</text>
</comment>
<keyword evidence="3" id="KW-0805">Transcription regulation</keyword>
<proteinExistence type="inferred from homology"/>
<dbReference type="InterPro" id="IPR000847">
    <property type="entry name" value="LysR_HTH_N"/>
</dbReference>
<name>A0A6P1BW65_9BRAD</name>
<reference evidence="7 8" key="1">
    <citation type="journal article" date="2020" name="Arch. Microbiol.">
        <title>Bradyrhizobium uaiense sp. nov., a new highly efficient cowpea symbiont.</title>
        <authorList>
            <person name="Cabral Michel D."/>
            <person name="Azarias Guimaraes A."/>
            <person name="Martins da Costa E."/>
            <person name="Soares de Carvalho T."/>
            <person name="Balsanelli E."/>
            <person name="Willems A."/>
            <person name="Maltempi de Souza E."/>
            <person name="de Souza Moreira F.M."/>
        </authorList>
    </citation>
    <scope>NUCLEOTIDE SEQUENCE [LARGE SCALE GENOMIC DNA]</scope>
    <source>
        <strain evidence="7 8">UFLA 03-164</strain>
    </source>
</reference>
<dbReference type="FunFam" id="1.10.10.10:FF:000001">
    <property type="entry name" value="LysR family transcriptional regulator"/>
    <property type="match status" value="1"/>
</dbReference>
<feature type="domain" description="HTH lysR-type" evidence="6">
    <location>
        <begin position="12"/>
        <end position="69"/>
    </location>
</feature>
<keyword evidence="4" id="KW-0238">DNA-binding</keyword>
<comment type="function">
    <text evidence="1">NodD regulates the expression of the nodABCFE genes which encode other nodulation proteins. NodD is also a negative regulator of its own expression. Binds flavonoids as inducers.</text>
</comment>
<dbReference type="Proteomes" id="UP000468531">
    <property type="component" value="Unassembled WGS sequence"/>
</dbReference>
<dbReference type="GO" id="GO:0003700">
    <property type="term" value="F:DNA-binding transcription factor activity"/>
    <property type="evidence" value="ECO:0007669"/>
    <property type="project" value="InterPro"/>
</dbReference>
<dbReference type="PRINTS" id="PR00039">
    <property type="entry name" value="HTHLYSR"/>
</dbReference>
<dbReference type="Pfam" id="PF00126">
    <property type="entry name" value="HTH_1"/>
    <property type="match status" value="1"/>
</dbReference>
<accession>A0A6P1BW65</accession>
<evidence type="ECO:0000313" key="7">
    <source>
        <dbReference type="EMBL" id="NEV01873.1"/>
    </source>
</evidence>
<dbReference type="Pfam" id="PF03466">
    <property type="entry name" value="LysR_substrate"/>
    <property type="match status" value="1"/>
</dbReference>
<dbReference type="InterPro" id="IPR036388">
    <property type="entry name" value="WH-like_DNA-bd_sf"/>
</dbReference>
<protein>
    <submittedName>
        <fullName evidence="7">LysR family transcriptional regulator</fullName>
    </submittedName>
</protein>
<evidence type="ECO:0000256" key="2">
    <source>
        <dbReference type="ARBA" id="ARBA00009437"/>
    </source>
</evidence>
<dbReference type="GO" id="GO:0003677">
    <property type="term" value="F:DNA binding"/>
    <property type="evidence" value="ECO:0007669"/>
    <property type="project" value="UniProtKB-KW"/>
</dbReference>